<evidence type="ECO:0000256" key="1">
    <source>
        <dbReference type="SAM" id="MobiDB-lite"/>
    </source>
</evidence>
<accession>A0A9D4LK54</accession>
<dbReference type="EMBL" id="JAIWYP010000003">
    <property type="protein sequence ID" value="KAH3859194.1"/>
    <property type="molecule type" value="Genomic_DNA"/>
</dbReference>
<dbReference type="Proteomes" id="UP000828390">
    <property type="component" value="Unassembled WGS sequence"/>
</dbReference>
<feature type="region of interest" description="Disordered" evidence="1">
    <location>
        <begin position="35"/>
        <end position="85"/>
    </location>
</feature>
<reference evidence="2" key="2">
    <citation type="submission" date="2020-11" db="EMBL/GenBank/DDBJ databases">
        <authorList>
            <person name="McCartney M.A."/>
            <person name="Auch B."/>
            <person name="Kono T."/>
            <person name="Mallez S."/>
            <person name="Becker A."/>
            <person name="Gohl D.M."/>
            <person name="Silverstein K.A.T."/>
            <person name="Koren S."/>
            <person name="Bechman K.B."/>
            <person name="Herman A."/>
            <person name="Abrahante J.E."/>
            <person name="Garbe J."/>
        </authorList>
    </citation>
    <scope>NUCLEOTIDE SEQUENCE</scope>
    <source>
        <strain evidence="2">Duluth1</strain>
        <tissue evidence="2">Whole animal</tissue>
    </source>
</reference>
<sequence>MTYGDYFLAELIEAQDDHMHCLVTEPTDINYDLLNDDTLAPKTPTPSTPPEEEHAPSRASMKSNVSGRGDTGVDMTKSEGRQDDPLEGVTCNIIVVKTGSDASEVKVKGKLSEANMVGSTSSLVSQGEENGEATSSHKSTPMSGNVTLTDGCTPLFIRIGESLHPVPRAVCLQPEWSTQRLLCASCREKLTSSITMHENLIKDFNQYIKAKRDDIQAFVVAVAIIRVEEPSHFQIRLGINAPSDRILAQRAPYALHHINRKLSLETKVVALSCHLF</sequence>
<evidence type="ECO:0000313" key="2">
    <source>
        <dbReference type="EMBL" id="KAH3859194.1"/>
    </source>
</evidence>
<protein>
    <submittedName>
        <fullName evidence="2">Uncharacterized protein</fullName>
    </submittedName>
</protein>
<dbReference type="AlphaFoldDB" id="A0A9D4LK54"/>
<proteinExistence type="predicted"/>
<gene>
    <name evidence="2" type="ORF">DPMN_101910</name>
</gene>
<feature type="region of interest" description="Disordered" evidence="1">
    <location>
        <begin position="119"/>
        <end position="145"/>
    </location>
</feature>
<keyword evidence="3" id="KW-1185">Reference proteome</keyword>
<organism evidence="2 3">
    <name type="scientific">Dreissena polymorpha</name>
    <name type="common">Zebra mussel</name>
    <name type="synonym">Mytilus polymorpha</name>
    <dbReference type="NCBI Taxonomy" id="45954"/>
    <lineage>
        <taxon>Eukaryota</taxon>
        <taxon>Metazoa</taxon>
        <taxon>Spiralia</taxon>
        <taxon>Lophotrochozoa</taxon>
        <taxon>Mollusca</taxon>
        <taxon>Bivalvia</taxon>
        <taxon>Autobranchia</taxon>
        <taxon>Heteroconchia</taxon>
        <taxon>Euheterodonta</taxon>
        <taxon>Imparidentia</taxon>
        <taxon>Neoheterodontei</taxon>
        <taxon>Myida</taxon>
        <taxon>Dreissenoidea</taxon>
        <taxon>Dreissenidae</taxon>
        <taxon>Dreissena</taxon>
    </lineage>
</organism>
<name>A0A9D4LK54_DREPO</name>
<comment type="caution">
    <text evidence="2">The sequence shown here is derived from an EMBL/GenBank/DDBJ whole genome shotgun (WGS) entry which is preliminary data.</text>
</comment>
<evidence type="ECO:0000313" key="3">
    <source>
        <dbReference type="Proteomes" id="UP000828390"/>
    </source>
</evidence>
<reference evidence="2" key="1">
    <citation type="journal article" date="2019" name="bioRxiv">
        <title>The Genome of the Zebra Mussel, Dreissena polymorpha: A Resource for Invasive Species Research.</title>
        <authorList>
            <person name="McCartney M.A."/>
            <person name="Auch B."/>
            <person name="Kono T."/>
            <person name="Mallez S."/>
            <person name="Zhang Y."/>
            <person name="Obille A."/>
            <person name="Becker A."/>
            <person name="Abrahante J.E."/>
            <person name="Garbe J."/>
            <person name="Badalamenti J.P."/>
            <person name="Herman A."/>
            <person name="Mangelson H."/>
            <person name="Liachko I."/>
            <person name="Sullivan S."/>
            <person name="Sone E.D."/>
            <person name="Koren S."/>
            <person name="Silverstein K.A.T."/>
            <person name="Beckman K.B."/>
            <person name="Gohl D.M."/>
        </authorList>
    </citation>
    <scope>NUCLEOTIDE SEQUENCE</scope>
    <source>
        <strain evidence="2">Duluth1</strain>
        <tissue evidence="2">Whole animal</tissue>
    </source>
</reference>